<evidence type="ECO:0000256" key="2">
    <source>
        <dbReference type="SAM" id="SignalP"/>
    </source>
</evidence>
<dbReference type="KEGG" id="trb:HB776_08100"/>
<reference evidence="4" key="1">
    <citation type="journal article" date="2020" name="Mol. Plant Microbe">
        <title>Rhizobial microsymbionts of the narrowly endemic Oxytropis species growing in Kamchatka are characterized by significant genetic diversity and possess a set of genes that are associated with T3SS and T6SS secretion systems and can affect the development of symbiosis.</title>
        <authorList>
            <person name="Safronova V."/>
            <person name="Guro P."/>
            <person name="Sazanova A."/>
            <person name="Kuznetsova I."/>
            <person name="Belimov A."/>
            <person name="Yakubov V."/>
            <person name="Chirak E."/>
            <person name="Afonin A."/>
            <person name="Gogolev Y."/>
            <person name="Andronov E."/>
            <person name="Tikhonovich I."/>
        </authorList>
    </citation>
    <scope>NUCLEOTIDE SEQUENCE [LARGE SCALE GENOMIC DNA]</scope>
    <source>
        <strain evidence="4">581</strain>
    </source>
</reference>
<sequence>MNIRVLIATLLMTSPGWAQAKPPVPARTDPCAPIGRTADGQLVYSLKCEKLPVPVVPPQAGAPAPPPAPVAEEARGGLFRNPFPSLVRPSSSSDEREAGVGPPPGSR</sequence>
<feature type="signal peptide" evidence="2">
    <location>
        <begin position="1"/>
        <end position="20"/>
    </location>
</feature>
<organism evidence="3 4">
    <name type="scientific">Tardiphaga robiniae</name>
    <dbReference type="NCBI Taxonomy" id="943830"/>
    <lineage>
        <taxon>Bacteria</taxon>
        <taxon>Pseudomonadati</taxon>
        <taxon>Pseudomonadota</taxon>
        <taxon>Alphaproteobacteria</taxon>
        <taxon>Hyphomicrobiales</taxon>
        <taxon>Nitrobacteraceae</taxon>
        <taxon>Tardiphaga</taxon>
    </lineage>
</organism>
<accession>A0A7G6TSQ7</accession>
<evidence type="ECO:0000256" key="1">
    <source>
        <dbReference type="SAM" id="MobiDB-lite"/>
    </source>
</evidence>
<feature type="region of interest" description="Disordered" evidence="1">
    <location>
        <begin position="57"/>
        <end position="107"/>
    </location>
</feature>
<evidence type="ECO:0000313" key="4">
    <source>
        <dbReference type="Proteomes" id="UP000515291"/>
    </source>
</evidence>
<feature type="chain" id="PRO_5028971616" evidence="2">
    <location>
        <begin position="21"/>
        <end position="107"/>
    </location>
</feature>
<gene>
    <name evidence="3" type="ORF">HB776_08100</name>
</gene>
<name>A0A7G6TSQ7_9BRAD</name>
<dbReference type="EMBL" id="CP050292">
    <property type="protein sequence ID" value="QND69789.1"/>
    <property type="molecule type" value="Genomic_DNA"/>
</dbReference>
<evidence type="ECO:0000313" key="3">
    <source>
        <dbReference type="EMBL" id="QND69789.1"/>
    </source>
</evidence>
<dbReference type="AlphaFoldDB" id="A0A7G6TSQ7"/>
<dbReference type="RefSeq" id="WP_184520302.1">
    <property type="nucleotide sequence ID" value="NZ_CP050292.1"/>
</dbReference>
<proteinExistence type="predicted"/>
<protein>
    <submittedName>
        <fullName evidence="3">Uncharacterized protein</fullName>
    </submittedName>
</protein>
<keyword evidence="2" id="KW-0732">Signal</keyword>
<dbReference type="Proteomes" id="UP000515291">
    <property type="component" value="Chromosome"/>
</dbReference>